<evidence type="ECO:0000256" key="1">
    <source>
        <dbReference type="ARBA" id="ARBA00022729"/>
    </source>
</evidence>
<dbReference type="InterPro" id="IPR026444">
    <property type="entry name" value="Secre_tail"/>
</dbReference>
<dbReference type="Pfam" id="PF18962">
    <property type="entry name" value="Por_Secre_tail"/>
    <property type="match status" value="1"/>
</dbReference>
<name>A0A1M5N6B4_9FLAO</name>
<evidence type="ECO:0000313" key="4">
    <source>
        <dbReference type="Proteomes" id="UP000184522"/>
    </source>
</evidence>
<keyword evidence="4" id="KW-1185">Reference proteome</keyword>
<dbReference type="STRING" id="1089305.SAMN05444148_1098"/>
<gene>
    <name evidence="3" type="ORF">SAMN05444148_1098</name>
</gene>
<proteinExistence type="predicted"/>
<dbReference type="Proteomes" id="UP000184522">
    <property type="component" value="Unassembled WGS sequence"/>
</dbReference>
<accession>A0A1M5N6B4</accession>
<feature type="domain" description="Secretion system C-terminal sorting" evidence="2">
    <location>
        <begin position="259"/>
        <end position="328"/>
    </location>
</feature>
<organism evidence="3 4">
    <name type="scientific">Winogradskyella jejuensis</name>
    <dbReference type="NCBI Taxonomy" id="1089305"/>
    <lineage>
        <taxon>Bacteria</taxon>
        <taxon>Pseudomonadati</taxon>
        <taxon>Bacteroidota</taxon>
        <taxon>Flavobacteriia</taxon>
        <taxon>Flavobacteriales</taxon>
        <taxon>Flavobacteriaceae</taxon>
        <taxon>Winogradskyella</taxon>
    </lineage>
</organism>
<evidence type="ECO:0000259" key="2">
    <source>
        <dbReference type="Pfam" id="PF18962"/>
    </source>
</evidence>
<protein>
    <submittedName>
        <fullName evidence="3">Por secretion system C-terminal sorting domain-containing protein</fullName>
    </submittedName>
</protein>
<dbReference type="NCBIfam" id="TIGR04183">
    <property type="entry name" value="Por_Secre_tail"/>
    <property type="match status" value="1"/>
</dbReference>
<evidence type="ECO:0000313" key="3">
    <source>
        <dbReference type="EMBL" id="SHG85126.1"/>
    </source>
</evidence>
<keyword evidence="1" id="KW-0732">Signal</keyword>
<dbReference type="AlphaFoldDB" id="A0A1M5N6B4"/>
<reference evidence="4" key="1">
    <citation type="submission" date="2016-11" db="EMBL/GenBank/DDBJ databases">
        <authorList>
            <person name="Varghese N."/>
            <person name="Submissions S."/>
        </authorList>
    </citation>
    <scope>NUCLEOTIDE SEQUENCE [LARGE SCALE GENOMIC DNA]</scope>
    <source>
        <strain evidence="4">DSM 25330</strain>
    </source>
</reference>
<sequence>MYTNLLMIIKMKKIYFLFLLITTLTFSQTTLNQGEVMIIGFHFDSDVPAPNCGDGFTFTSYVDLLPGTQIRFSEDEFSQWPTQSEGGLLWTNTEGETIPSLTAIRIDGNSSTSSTCNVPTVNIGSVVYDGSGSFALSTSGEEIIIYQSSASQTLGTPISLFQSDEVADLPTGLNPAYVINFDIQAPDADIGVYTGPSTFSSLADFASQITNVVNNWNTQDGSGNNGNDNVSPDYPDDLNSGFAQTLSLDLFSLSASLTVFPNPTNGSKFVNISSGFDSKKKVTLYNLLGERLITREIDAVLDISNLSAGIYLLKINQNNSTITKKLIIK</sequence>
<dbReference type="EMBL" id="FQWS01000001">
    <property type="protein sequence ID" value="SHG85126.1"/>
    <property type="molecule type" value="Genomic_DNA"/>
</dbReference>